<protein>
    <submittedName>
        <fullName evidence="1">Uncharacterized protein</fullName>
    </submittedName>
</protein>
<dbReference type="AlphaFoldDB" id="J4IA22"/>
<keyword evidence="2" id="KW-1185">Reference proteome</keyword>
<dbReference type="HOGENOM" id="CLU_101442_0_0_1"/>
<name>J4IA22_9APHY</name>
<dbReference type="EMBL" id="HE797066">
    <property type="protein sequence ID" value="CCM02156.1"/>
    <property type="molecule type" value="Genomic_DNA"/>
</dbReference>
<proteinExistence type="predicted"/>
<dbReference type="GeneID" id="24097067"/>
<dbReference type="OrthoDB" id="2499931at2759"/>
<organism evidence="1 2">
    <name type="scientific">Fibroporia radiculosa</name>
    <dbReference type="NCBI Taxonomy" id="599839"/>
    <lineage>
        <taxon>Eukaryota</taxon>
        <taxon>Fungi</taxon>
        <taxon>Dikarya</taxon>
        <taxon>Basidiomycota</taxon>
        <taxon>Agaricomycotina</taxon>
        <taxon>Agaricomycetes</taxon>
        <taxon>Polyporales</taxon>
        <taxon>Fibroporiaceae</taxon>
        <taxon>Fibroporia</taxon>
    </lineage>
</organism>
<evidence type="ECO:0000313" key="1">
    <source>
        <dbReference type="EMBL" id="CCM02156.1"/>
    </source>
</evidence>
<dbReference type="RefSeq" id="XP_012181439.1">
    <property type="nucleotide sequence ID" value="XM_012326049.1"/>
</dbReference>
<reference evidence="1 2" key="1">
    <citation type="journal article" date="2012" name="Appl. Environ. Microbiol.">
        <title>Short-read sequencing for genomic analysis of the brown rot fungus Fibroporia radiculosa.</title>
        <authorList>
            <person name="Tang J.D."/>
            <person name="Perkins A.D."/>
            <person name="Sonstegard T.S."/>
            <person name="Schroeder S.G."/>
            <person name="Burgess S.C."/>
            <person name="Diehl S.V."/>
        </authorList>
    </citation>
    <scope>NUCLEOTIDE SEQUENCE [LARGE SCALE GENOMIC DNA]</scope>
    <source>
        <strain evidence="1 2">TFFH 294</strain>
    </source>
</reference>
<dbReference type="Gene3D" id="3.40.50.720">
    <property type="entry name" value="NAD(P)-binding Rossmann-like Domain"/>
    <property type="match status" value="1"/>
</dbReference>
<sequence>MDAVASATVEILFGSDAPEIVNISHPRPVVWKDVMAAVNGGLGKDLPFAPLDEWVRDVGSVAEGASANDLATIPAIKLLEYYRSIAMLERKAREEQLREIEVGGLPVFQTSRAVKISPTLAALKPLGADDARAWVGHWRSKGFVA</sequence>
<gene>
    <name evidence="1" type="ORF">FIBRA_04234</name>
</gene>
<dbReference type="InParanoid" id="J4IA22"/>
<accession>J4IA22</accession>
<evidence type="ECO:0000313" key="2">
    <source>
        <dbReference type="Proteomes" id="UP000006352"/>
    </source>
</evidence>
<dbReference type="Proteomes" id="UP000006352">
    <property type="component" value="Unassembled WGS sequence"/>
</dbReference>